<protein>
    <submittedName>
        <fullName evidence="2">Putative adhesin</fullName>
    </submittedName>
</protein>
<evidence type="ECO:0000259" key="1">
    <source>
        <dbReference type="Pfam" id="PF13349"/>
    </source>
</evidence>
<accession>A0A239N4H0</accession>
<proteinExistence type="predicted"/>
<dbReference type="AlphaFoldDB" id="A0A239N4H0"/>
<gene>
    <name evidence="2" type="ORF">SAMN05421812_107232</name>
</gene>
<evidence type="ECO:0000313" key="2">
    <source>
        <dbReference type="EMBL" id="SNT49640.1"/>
    </source>
</evidence>
<dbReference type="Proteomes" id="UP000198362">
    <property type="component" value="Unassembled WGS sequence"/>
</dbReference>
<evidence type="ECO:0000313" key="3">
    <source>
        <dbReference type="Proteomes" id="UP000198362"/>
    </source>
</evidence>
<reference evidence="2 3" key="1">
    <citation type="submission" date="2017-06" db="EMBL/GenBank/DDBJ databases">
        <authorList>
            <person name="Kim H.J."/>
            <person name="Triplett B.A."/>
        </authorList>
    </citation>
    <scope>NUCLEOTIDE SEQUENCE [LARGE SCALE GENOMIC DNA]</scope>
    <source>
        <strain evidence="2 3">CGMCC 4.5593</strain>
    </source>
</reference>
<dbReference type="RefSeq" id="WP_089250823.1">
    <property type="nucleotide sequence ID" value="NZ_FZPH01000007.1"/>
</dbReference>
<name>A0A239N4H0_9ACTN</name>
<dbReference type="Pfam" id="PF13349">
    <property type="entry name" value="DUF4097"/>
    <property type="match status" value="1"/>
</dbReference>
<keyword evidence="3" id="KW-1185">Reference proteome</keyword>
<sequence>MTNEQNFATPAPIAAILEIPAGRVQLIAADQAVTTVRVQPVNAAKSHDVQAAQRTTVDYHDGVLRITDSTTHHKLIGSKGSVDITVELPAGSRVDAKTGACEVRGTGRLGDVTFDGAYRQITIDETASLHLTAVDGDVQIGRLGGPAQISTPRGDIRITEAARGTVVLTTQMGDITIGAAPGVSATLDASTASGRISNALRNDGTAALDIRATTSLGNITARSL</sequence>
<dbReference type="OrthoDB" id="3252095at2"/>
<dbReference type="EMBL" id="FZPH01000007">
    <property type="protein sequence ID" value="SNT49640.1"/>
    <property type="molecule type" value="Genomic_DNA"/>
</dbReference>
<dbReference type="InterPro" id="IPR025164">
    <property type="entry name" value="Toastrack_DUF4097"/>
</dbReference>
<organism evidence="2 3">
    <name type="scientific">Asanoa hainanensis</name>
    <dbReference type="NCBI Taxonomy" id="560556"/>
    <lineage>
        <taxon>Bacteria</taxon>
        <taxon>Bacillati</taxon>
        <taxon>Actinomycetota</taxon>
        <taxon>Actinomycetes</taxon>
        <taxon>Micromonosporales</taxon>
        <taxon>Micromonosporaceae</taxon>
        <taxon>Asanoa</taxon>
    </lineage>
</organism>
<feature type="domain" description="DUF4097" evidence="1">
    <location>
        <begin position="57"/>
        <end position="220"/>
    </location>
</feature>